<evidence type="ECO:0000313" key="5">
    <source>
        <dbReference type="EMBL" id="KAG0270654.1"/>
    </source>
</evidence>
<feature type="compositionally biased region" description="Acidic residues" evidence="3">
    <location>
        <begin position="115"/>
        <end position="134"/>
    </location>
</feature>
<reference evidence="5" key="1">
    <citation type="journal article" date="2020" name="Fungal Divers.">
        <title>Resolving the Mortierellaceae phylogeny through synthesis of multi-gene phylogenetics and phylogenomics.</title>
        <authorList>
            <person name="Vandepol N."/>
            <person name="Liber J."/>
            <person name="Desiro A."/>
            <person name="Na H."/>
            <person name="Kennedy M."/>
            <person name="Barry K."/>
            <person name="Grigoriev I.V."/>
            <person name="Miller A.N."/>
            <person name="O'Donnell K."/>
            <person name="Stajich J.E."/>
            <person name="Bonito G."/>
        </authorList>
    </citation>
    <scope>NUCLEOTIDE SEQUENCE</scope>
    <source>
        <strain evidence="5">BC1065</strain>
    </source>
</reference>
<keyword evidence="6" id="KW-1185">Reference proteome</keyword>
<dbReference type="PANTHER" id="PTHR21686">
    <property type="entry name" value="DEOXYNUCLEOTIDYLTRANSFERASE TERMINAL-INTERACTING PROTEIN 2"/>
    <property type="match status" value="1"/>
</dbReference>
<evidence type="ECO:0000256" key="2">
    <source>
        <dbReference type="ARBA" id="ARBA00023242"/>
    </source>
</evidence>
<dbReference type="AlphaFoldDB" id="A0A9P6UD96"/>
<dbReference type="EMBL" id="JAAAJB010000001">
    <property type="protein sequence ID" value="KAG0270654.1"/>
    <property type="molecule type" value="Genomic_DNA"/>
</dbReference>
<feature type="compositionally biased region" description="Basic residues" evidence="3">
    <location>
        <begin position="228"/>
        <end position="237"/>
    </location>
</feature>
<proteinExistence type="predicted"/>
<dbReference type="InterPro" id="IPR039883">
    <property type="entry name" value="Fcf2/DNTTIP2"/>
</dbReference>
<feature type="region of interest" description="Disordered" evidence="3">
    <location>
        <begin position="347"/>
        <end position="370"/>
    </location>
</feature>
<feature type="compositionally biased region" description="Acidic residues" evidence="3">
    <location>
        <begin position="84"/>
        <end position="107"/>
    </location>
</feature>
<sequence>MVTTRNRAKAAAAAGTNTPVDLPVPTRTPRAKRSSKKAPLAATEDTTSDEMPSETTSVADSIDNSKPTVEDTLAQEPPAQEDKALDDDDEDEIMQEDQAQESDDGSDSDSSSASSDEEEEESEDEGDDEDEDELTQLLLKAQQSLKGKKKTSPSSEATEGKEEPMFNFPKLQSQMDAKTYLKQENGRVKIAAETVAVVDRGEGSKSKKSQTNKDGSSGALETVERNMNAHKVHVSHKEKKEAREKTTGKGWFDMPQQVLTPELKRDLQILKLRNVLDPKRFYKREEKGKPKFPKYFQVGTVIEGNTEFYSSRLTKKERATTITGEVMKDLAGRDYYKRKFDEIQETKQSGGKRFYKKGDGKKKRNLGWKK</sequence>
<feature type="region of interest" description="Disordered" evidence="3">
    <location>
        <begin position="1"/>
        <end position="169"/>
    </location>
</feature>
<dbReference type="GO" id="GO:0005730">
    <property type="term" value="C:nucleolus"/>
    <property type="evidence" value="ECO:0007669"/>
    <property type="project" value="UniProtKB-SubCell"/>
</dbReference>
<feature type="domain" description="Fcf2 pre-rRNA processing C-terminal" evidence="4">
    <location>
        <begin position="244"/>
        <end position="339"/>
    </location>
</feature>
<gene>
    <name evidence="5" type="ORF">DFQ27_000004</name>
</gene>
<dbReference type="PANTHER" id="PTHR21686:SF12">
    <property type="entry name" value="DEOXYNUCLEOTIDYLTRANSFERASE TERMINAL-INTERACTING PROTEIN 2"/>
    <property type="match status" value="1"/>
</dbReference>
<feature type="compositionally biased region" description="Basic and acidic residues" evidence="3">
    <location>
        <begin position="238"/>
        <end position="247"/>
    </location>
</feature>
<dbReference type="InterPro" id="IPR014810">
    <property type="entry name" value="Fcf2_C"/>
</dbReference>
<dbReference type="GO" id="GO:0006396">
    <property type="term" value="P:RNA processing"/>
    <property type="evidence" value="ECO:0007669"/>
    <property type="project" value="TreeGrafter"/>
</dbReference>
<dbReference type="Proteomes" id="UP000807716">
    <property type="component" value="Unassembled WGS sequence"/>
</dbReference>
<dbReference type="Pfam" id="PF08698">
    <property type="entry name" value="Fcf2"/>
    <property type="match status" value="1"/>
</dbReference>
<evidence type="ECO:0000256" key="3">
    <source>
        <dbReference type="SAM" id="MobiDB-lite"/>
    </source>
</evidence>
<feature type="region of interest" description="Disordered" evidence="3">
    <location>
        <begin position="197"/>
        <end position="253"/>
    </location>
</feature>
<dbReference type="GO" id="GO:0003723">
    <property type="term" value="F:RNA binding"/>
    <property type="evidence" value="ECO:0007669"/>
    <property type="project" value="TreeGrafter"/>
</dbReference>
<evidence type="ECO:0000313" key="6">
    <source>
        <dbReference type="Proteomes" id="UP000807716"/>
    </source>
</evidence>
<feature type="compositionally biased region" description="Polar residues" evidence="3">
    <location>
        <begin position="53"/>
        <end position="67"/>
    </location>
</feature>
<accession>A0A9P6UD96</accession>
<protein>
    <recommendedName>
        <fullName evidence="4">Fcf2 pre-rRNA processing C-terminal domain-containing protein</fullName>
    </recommendedName>
</protein>
<name>A0A9P6UD96_9FUNG</name>
<feature type="compositionally biased region" description="Basic residues" evidence="3">
    <location>
        <begin position="353"/>
        <end position="370"/>
    </location>
</feature>
<evidence type="ECO:0000259" key="4">
    <source>
        <dbReference type="Pfam" id="PF08698"/>
    </source>
</evidence>
<keyword evidence="2" id="KW-0539">Nucleus</keyword>
<comment type="caution">
    <text evidence="5">The sequence shown here is derived from an EMBL/GenBank/DDBJ whole genome shotgun (WGS) entry which is preliminary data.</text>
</comment>
<comment type="subcellular location">
    <subcellularLocation>
        <location evidence="1">Nucleus</location>
        <location evidence="1">Nucleolus</location>
    </subcellularLocation>
</comment>
<evidence type="ECO:0000256" key="1">
    <source>
        <dbReference type="ARBA" id="ARBA00004604"/>
    </source>
</evidence>
<organism evidence="5 6">
    <name type="scientific">Actinomortierella ambigua</name>
    <dbReference type="NCBI Taxonomy" id="1343610"/>
    <lineage>
        <taxon>Eukaryota</taxon>
        <taxon>Fungi</taxon>
        <taxon>Fungi incertae sedis</taxon>
        <taxon>Mucoromycota</taxon>
        <taxon>Mortierellomycotina</taxon>
        <taxon>Mortierellomycetes</taxon>
        <taxon>Mortierellales</taxon>
        <taxon>Mortierellaceae</taxon>
        <taxon>Actinomortierella</taxon>
    </lineage>
</organism>
<dbReference type="OrthoDB" id="427886at2759"/>